<gene>
    <name evidence="6" type="ORF">A3G03_03225</name>
</gene>
<dbReference type="STRING" id="1802333.A3G03_03225"/>
<dbReference type="Gene3D" id="3.30.460.10">
    <property type="entry name" value="Beta Polymerase, domain 2"/>
    <property type="match status" value="1"/>
</dbReference>
<keyword evidence="3" id="KW-0378">Hydrolase</keyword>
<sequence>MEEILGKLKKYFSERDDILMAFLFGSQAKGLARSESDIDIAIYLKTQSGDMDFESDNHFESEDEIWLDLERILGKKVDLVILNRAPAGVAFAAINSGKEICAKNPGLRTKFVLLASAVAEEMRDFARDFLAIKARSASLNETDRVRLLRLVDFLEGELADYKKFTVLDQLKYQNNRGHKRELERWAENIINSSIDIAKIMVGSEKKDLPETYRLTLAGLALLKGFEKEKAEALAGFAKIRNILAHEYLDIRFPNLKRFAENSETDYRYLVDFAKKFAVEK</sequence>
<evidence type="ECO:0000313" key="6">
    <source>
        <dbReference type="EMBL" id="OHA43350.1"/>
    </source>
</evidence>
<keyword evidence="2" id="KW-0540">Nuclease</keyword>
<accession>A0A1G2P4T3</accession>
<reference evidence="6 7" key="1">
    <citation type="journal article" date="2016" name="Nat. Commun.">
        <title>Thousands of microbial genomes shed light on interconnected biogeochemical processes in an aquifer system.</title>
        <authorList>
            <person name="Anantharaman K."/>
            <person name="Brown C.T."/>
            <person name="Hug L.A."/>
            <person name="Sharon I."/>
            <person name="Castelle C.J."/>
            <person name="Probst A.J."/>
            <person name="Thomas B.C."/>
            <person name="Singh A."/>
            <person name="Wilkins M.J."/>
            <person name="Karaoz U."/>
            <person name="Brodie E.L."/>
            <person name="Williams K.H."/>
            <person name="Hubbard S.S."/>
            <person name="Banfield J.F."/>
        </authorList>
    </citation>
    <scope>NUCLEOTIDE SEQUENCE [LARGE SCALE GENOMIC DNA]</scope>
</reference>
<feature type="domain" description="Polymerase beta nucleotidyltransferase" evidence="5">
    <location>
        <begin position="7"/>
        <end position="104"/>
    </location>
</feature>
<evidence type="ECO:0000256" key="2">
    <source>
        <dbReference type="ARBA" id="ARBA00022722"/>
    </source>
</evidence>
<dbReference type="SUPFAM" id="SSF81301">
    <property type="entry name" value="Nucleotidyltransferase"/>
    <property type="match status" value="1"/>
</dbReference>
<evidence type="ECO:0000313" key="7">
    <source>
        <dbReference type="Proteomes" id="UP000176355"/>
    </source>
</evidence>
<dbReference type="InterPro" id="IPR037038">
    <property type="entry name" value="HepT-like_sf"/>
</dbReference>
<dbReference type="Pfam" id="PF18765">
    <property type="entry name" value="Polbeta"/>
    <property type="match status" value="1"/>
</dbReference>
<evidence type="ECO:0000259" key="5">
    <source>
        <dbReference type="Pfam" id="PF18765"/>
    </source>
</evidence>
<proteinExistence type="inferred from homology"/>
<dbReference type="PANTHER" id="PTHR43852:SF3">
    <property type="entry name" value="NUCLEOTIDYLTRANSFERASE"/>
    <property type="match status" value="1"/>
</dbReference>
<evidence type="ECO:0000256" key="1">
    <source>
        <dbReference type="ARBA" id="ARBA00022649"/>
    </source>
</evidence>
<dbReference type="AlphaFoldDB" id="A0A1G2P4T3"/>
<dbReference type="PANTHER" id="PTHR43852">
    <property type="entry name" value="NUCLEOTIDYLTRANSFERASE"/>
    <property type="match status" value="1"/>
</dbReference>
<protein>
    <recommendedName>
        <fullName evidence="5">Polymerase beta nucleotidyltransferase domain-containing protein</fullName>
    </recommendedName>
</protein>
<dbReference type="Proteomes" id="UP000176355">
    <property type="component" value="Unassembled WGS sequence"/>
</dbReference>
<dbReference type="InterPro" id="IPR043519">
    <property type="entry name" value="NT_sf"/>
</dbReference>
<comment type="similarity">
    <text evidence="4">Belongs to the HepT RNase toxin family.</text>
</comment>
<evidence type="ECO:0000256" key="4">
    <source>
        <dbReference type="ARBA" id="ARBA00024207"/>
    </source>
</evidence>
<dbReference type="NCBIfam" id="NF047752">
    <property type="entry name" value="MntA_antitoxin"/>
    <property type="match status" value="1"/>
</dbReference>
<dbReference type="GO" id="GO:0110001">
    <property type="term" value="C:toxin-antitoxin complex"/>
    <property type="evidence" value="ECO:0007669"/>
    <property type="project" value="InterPro"/>
</dbReference>
<dbReference type="Pfam" id="PF01934">
    <property type="entry name" value="HepT-like"/>
    <property type="match status" value="1"/>
</dbReference>
<dbReference type="GO" id="GO:0016787">
    <property type="term" value="F:hydrolase activity"/>
    <property type="evidence" value="ECO:0007669"/>
    <property type="project" value="UniProtKB-KW"/>
</dbReference>
<evidence type="ECO:0000256" key="3">
    <source>
        <dbReference type="ARBA" id="ARBA00022801"/>
    </source>
</evidence>
<dbReference type="InterPro" id="IPR052930">
    <property type="entry name" value="TA_antitoxin_MntA"/>
</dbReference>
<comment type="caution">
    <text evidence="6">The sequence shown here is derived from an EMBL/GenBank/DDBJ whole genome shotgun (WGS) entry which is preliminary data.</text>
</comment>
<dbReference type="InterPro" id="IPR008201">
    <property type="entry name" value="HepT-like"/>
</dbReference>
<dbReference type="GO" id="GO:0004540">
    <property type="term" value="F:RNA nuclease activity"/>
    <property type="evidence" value="ECO:0007669"/>
    <property type="project" value="InterPro"/>
</dbReference>
<dbReference type="InterPro" id="IPR041633">
    <property type="entry name" value="Polbeta"/>
</dbReference>
<name>A0A1G2P4T3_9BACT</name>
<keyword evidence="1" id="KW-1277">Toxin-antitoxin system</keyword>
<dbReference type="CDD" id="cd05403">
    <property type="entry name" value="NT_KNTase_like"/>
    <property type="match status" value="1"/>
</dbReference>
<dbReference type="Gene3D" id="1.20.120.580">
    <property type="entry name" value="bsu32300-like"/>
    <property type="match status" value="1"/>
</dbReference>
<organism evidence="6 7">
    <name type="scientific">Candidatus Taylorbacteria bacterium RIFCSPLOWO2_12_FULL_44_15c</name>
    <dbReference type="NCBI Taxonomy" id="1802333"/>
    <lineage>
        <taxon>Bacteria</taxon>
        <taxon>Candidatus Tayloriibacteriota</taxon>
    </lineage>
</organism>
<dbReference type="EMBL" id="MHSL01000025">
    <property type="protein sequence ID" value="OHA43350.1"/>
    <property type="molecule type" value="Genomic_DNA"/>
</dbReference>